<evidence type="ECO:0000313" key="1">
    <source>
        <dbReference type="EMBL" id="KAL1514133.1"/>
    </source>
</evidence>
<dbReference type="AlphaFoldDB" id="A0ABD1F957"/>
<dbReference type="Proteomes" id="UP001566132">
    <property type="component" value="Unassembled WGS sequence"/>
</dbReference>
<reference evidence="1 2" key="1">
    <citation type="submission" date="2024-05" db="EMBL/GenBank/DDBJ databases">
        <title>Genetic variation in Jamaican populations of the coffee berry borer (Hypothenemus hampei).</title>
        <authorList>
            <person name="Errbii M."/>
            <person name="Myrie A."/>
        </authorList>
    </citation>
    <scope>NUCLEOTIDE SEQUENCE [LARGE SCALE GENOMIC DNA]</scope>
    <source>
        <strain evidence="1">JA-Hopewell-2020-01-JO</strain>
        <tissue evidence="1">Whole body</tissue>
    </source>
</reference>
<sequence length="125" mass="14204">MAKKIKKKTHFSCLNLLAKSSVQLLEAVTKMNFKNASILINNEEFYATVKITKTYMVINPDDTTTRVGIWLNEAHLIGVKGLESPQDPYNRSIEINLAMNATYRITFRSIPQKIRALTAISTLMR</sequence>
<comment type="caution">
    <text evidence="1">The sequence shown here is derived from an EMBL/GenBank/DDBJ whole genome shotgun (WGS) entry which is preliminary data.</text>
</comment>
<proteinExistence type="predicted"/>
<dbReference type="EMBL" id="JBDJPC010000002">
    <property type="protein sequence ID" value="KAL1514133.1"/>
    <property type="molecule type" value="Genomic_DNA"/>
</dbReference>
<keyword evidence="2" id="KW-1185">Reference proteome</keyword>
<gene>
    <name evidence="1" type="ORF">ABEB36_003443</name>
</gene>
<name>A0ABD1F957_HYPHA</name>
<protein>
    <submittedName>
        <fullName evidence="1">Uncharacterized protein</fullName>
    </submittedName>
</protein>
<accession>A0ABD1F957</accession>
<organism evidence="1 2">
    <name type="scientific">Hypothenemus hampei</name>
    <name type="common">Coffee berry borer</name>
    <dbReference type="NCBI Taxonomy" id="57062"/>
    <lineage>
        <taxon>Eukaryota</taxon>
        <taxon>Metazoa</taxon>
        <taxon>Ecdysozoa</taxon>
        <taxon>Arthropoda</taxon>
        <taxon>Hexapoda</taxon>
        <taxon>Insecta</taxon>
        <taxon>Pterygota</taxon>
        <taxon>Neoptera</taxon>
        <taxon>Endopterygota</taxon>
        <taxon>Coleoptera</taxon>
        <taxon>Polyphaga</taxon>
        <taxon>Cucujiformia</taxon>
        <taxon>Curculionidae</taxon>
        <taxon>Scolytinae</taxon>
        <taxon>Hypothenemus</taxon>
    </lineage>
</organism>
<evidence type="ECO:0000313" key="2">
    <source>
        <dbReference type="Proteomes" id="UP001566132"/>
    </source>
</evidence>